<protein>
    <submittedName>
        <fullName evidence="1">Uncharacterized protein</fullName>
    </submittedName>
</protein>
<evidence type="ECO:0000313" key="2">
    <source>
        <dbReference type="Proteomes" id="UP000285146"/>
    </source>
</evidence>
<dbReference type="AlphaFoldDB" id="A0A423VNP6"/>
<accession>A0A423VNP6</accession>
<gene>
    <name evidence="1" type="ORF">VPNG_09890</name>
</gene>
<sequence length="188" mass="20396">MALDQDGHGPSLDELREHFKQVIAVNDRLPDAIPIFLITSEDAIASVMGASVPTIIRFHDPDTADSTKAKRRGADGIIDPPCVLAVAADGPPKLDEDEDGHGWFKPVFKVAAELLATEFWHELDFQTDRNGEPLMKLTRHTKGVDLRGGALEDSKGVGTLKIKMSGGEPWYFDHDGLNIDGSGRALAT</sequence>
<keyword evidence="2" id="KW-1185">Reference proteome</keyword>
<name>A0A423VNP6_9PEZI</name>
<dbReference type="InParanoid" id="A0A423VNP6"/>
<proteinExistence type="predicted"/>
<comment type="caution">
    <text evidence="1">The sequence shown here is derived from an EMBL/GenBank/DDBJ whole genome shotgun (WGS) entry which is preliminary data.</text>
</comment>
<evidence type="ECO:0000313" key="1">
    <source>
        <dbReference type="EMBL" id="ROV92615.1"/>
    </source>
</evidence>
<dbReference type="EMBL" id="LKEB01000084">
    <property type="protein sequence ID" value="ROV92615.1"/>
    <property type="molecule type" value="Genomic_DNA"/>
</dbReference>
<reference evidence="1 2" key="1">
    <citation type="submission" date="2015-09" db="EMBL/GenBank/DDBJ databases">
        <title>Host preference determinants of Valsa canker pathogens revealed by comparative genomics.</title>
        <authorList>
            <person name="Yin Z."/>
            <person name="Huang L."/>
        </authorList>
    </citation>
    <scope>NUCLEOTIDE SEQUENCE [LARGE SCALE GENOMIC DNA]</scope>
    <source>
        <strain evidence="1 2">SXYLt</strain>
    </source>
</reference>
<dbReference type="Proteomes" id="UP000285146">
    <property type="component" value="Unassembled WGS sequence"/>
</dbReference>
<organism evidence="1 2">
    <name type="scientific">Cytospora leucostoma</name>
    <dbReference type="NCBI Taxonomy" id="1230097"/>
    <lineage>
        <taxon>Eukaryota</taxon>
        <taxon>Fungi</taxon>
        <taxon>Dikarya</taxon>
        <taxon>Ascomycota</taxon>
        <taxon>Pezizomycotina</taxon>
        <taxon>Sordariomycetes</taxon>
        <taxon>Sordariomycetidae</taxon>
        <taxon>Diaporthales</taxon>
        <taxon>Cytosporaceae</taxon>
        <taxon>Cytospora</taxon>
    </lineage>
</organism>
<dbReference type="OrthoDB" id="4869816at2759"/>